<organism evidence="2 3">
    <name type="scientific">Cellulophaga baltica 18</name>
    <dbReference type="NCBI Taxonomy" id="1348584"/>
    <lineage>
        <taxon>Bacteria</taxon>
        <taxon>Pseudomonadati</taxon>
        <taxon>Bacteroidota</taxon>
        <taxon>Flavobacteriia</taxon>
        <taxon>Flavobacteriales</taxon>
        <taxon>Flavobacteriaceae</taxon>
        <taxon>Cellulophaga</taxon>
    </lineage>
</organism>
<gene>
    <name evidence="2" type="ORF">M666_06500</name>
</gene>
<feature type="compositionally biased region" description="Basic and acidic residues" evidence="1">
    <location>
        <begin position="25"/>
        <end position="37"/>
    </location>
</feature>
<dbReference type="GeneID" id="78060381"/>
<protein>
    <submittedName>
        <fullName evidence="2">Membrane protein</fullName>
    </submittedName>
</protein>
<proteinExistence type="predicted"/>
<evidence type="ECO:0000256" key="1">
    <source>
        <dbReference type="SAM" id="MobiDB-lite"/>
    </source>
</evidence>
<evidence type="ECO:0000313" key="2">
    <source>
        <dbReference type="EMBL" id="AIZ41251.1"/>
    </source>
</evidence>
<dbReference type="AlphaFoldDB" id="A0AAU8RLS4"/>
<feature type="compositionally biased region" description="Acidic residues" evidence="1">
    <location>
        <begin position="38"/>
        <end position="60"/>
    </location>
</feature>
<sequence length="60" mass="6692">MKKPVIHTLLILFLGASFLTVSSCRDEEKTTEDKIEQVGDDIEEGAEEVGDEIDDHTDDN</sequence>
<evidence type="ECO:0000313" key="3">
    <source>
        <dbReference type="Proteomes" id="UP000030786"/>
    </source>
</evidence>
<dbReference type="KEGG" id="cbat:M666_06500"/>
<dbReference type="RefSeq" id="WP_029447286.1">
    <property type="nucleotide sequence ID" value="NZ_CP009976.1"/>
</dbReference>
<dbReference type="Proteomes" id="UP000030786">
    <property type="component" value="Chromosome"/>
</dbReference>
<accession>A0AAU8RLS4</accession>
<reference evidence="2 3" key="1">
    <citation type="journal article" date="2014" name="Environ. Microbiol.">
        <title>Contrasting genomic patterns and infection strategies of two co-existing Bacteroidetes podovirus genera.</title>
        <authorList>
            <person name="Holmfeldt K."/>
            <person name="Howard-Varona C."/>
            <person name="Solonenko N."/>
            <person name="Sullivan M.B."/>
        </authorList>
    </citation>
    <scope>NUCLEOTIDE SEQUENCE [LARGE SCALE GENOMIC DNA]</scope>
    <source>
        <strain evidence="2 3">18</strain>
    </source>
</reference>
<dbReference type="EMBL" id="CP009976">
    <property type="protein sequence ID" value="AIZ41251.1"/>
    <property type="molecule type" value="Genomic_DNA"/>
</dbReference>
<feature type="region of interest" description="Disordered" evidence="1">
    <location>
        <begin position="25"/>
        <end position="60"/>
    </location>
</feature>
<dbReference type="PROSITE" id="PS51257">
    <property type="entry name" value="PROKAR_LIPOPROTEIN"/>
    <property type="match status" value="1"/>
</dbReference>
<name>A0AAU8RLS4_9FLAO</name>